<dbReference type="Gene3D" id="3.30.70.1350">
    <property type="entry name" value="Cation efflux protein, cytoplasmic domain"/>
    <property type="match status" value="1"/>
</dbReference>
<dbReference type="InterPro" id="IPR058533">
    <property type="entry name" value="Cation_efflux_TM"/>
</dbReference>
<evidence type="ECO:0000256" key="7">
    <source>
        <dbReference type="SAM" id="Phobius"/>
    </source>
</evidence>
<evidence type="ECO:0000259" key="9">
    <source>
        <dbReference type="Pfam" id="PF16916"/>
    </source>
</evidence>
<dbReference type="PANTHER" id="PTHR43840">
    <property type="entry name" value="MITOCHONDRIAL METAL TRANSPORTER 1-RELATED"/>
    <property type="match status" value="1"/>
</dbReference>
<dbReference type="InterPro" id="IPR027469">
    <property type="entry name" value="Cation_efflux_TMD_sf"/>
</dbReference>
<feature type="domain" description="Cation efflux protein transmembrane" evidence="8">
    <location>
        <begin position="11"/>
        <end position="201"/>
    </location>
</feature>
<feature type="domain" description="Cation efflux protein cytoplasmic" evidence="9">
    <location>
        <begin position="215"/>
        <end position="285"/>
    </location>
</feature>
<proteinExistence type="inferred from homology"/>
<evidence type="ECO:0000259" key="8">
    <source>
        <dbReference type="Pfam" id="PF01545"/>
    </source>
</evidence>
<evidence type="ECO:0000313" key="10">
    <source>
        <dbReference type="EMBL" id="OGK56517.1"/>
    </source>
</evidence>
<dbReference type="Proteomes" id="UP000176376">
    <property type="component" value="Unassembled WGS sequence"/>
</dbReference>
<dbReference type="GO" id="GO:0015093">
    <property type="term" value="F:ferrous iron transmembrane transporter activity"/>
    <property type="evidence" value="ECO:0007669"/>
    <property type="project" value="TreeGrafter"/>
</dbReference>
<comment type="subcellular location">
    <subcellularLocation>
        <location evidence="1">Membrane</location>
        <topology evidence="1">Multi-pass membrane protein</topology>
    </subcellularLocation>
</comment>
<sequence length="299" mass="32932">MKQDSLAKFAVISILASIITLSLKTLAFVLTGSVSLLSDALESIVNLVAATIALLALKVAEKPPDENHMYGHTKAEYFSSIIEGFFITLAAISILYTAIDRFFNPKLIEHITWGILISAVASLINYIVAVKLIKIGKKHDSITLEADGRHLMTDVLTSAGVIVGLIAVIITKINILDPIIAILVGINIIFTGYKIIKKSALGFMDTAIDAADINLVNQLFKTYQNHNIVFHGLKTRQSASRKFISFHVLVPGSWSVQKGHDFLEKIEKEIRESIPKSTIFTHLEPIEDPKSMDDIPLDR</sequence>
<evidence type="ECO:0000256" key="4">
    <source>
        <dbReference type="ARBA" id="ARBA00022692"/>
    </source>
</evidence>
<evidence type="ECO:0000256" key="3">
    <source>
        <dbReference type="ARBA" id="ARBA00022448"/>
    </source>
</evidence>
<organism evidence="10 11">
    <name type="scientific">Candidatus Roizmanbacteria bacterium RIFCSPLOWO2_02_FULL_38_10</name>
    <dbReference type="NCBI Taxonomy" id="1802074"/>
    <lineage>
        <taxon>Bacteria</taxon>
        <taxon>Candidatus Roizmaniibacteriota</taxon>
    </lineage>
</organism>
<dbReference type="GO" id="GO:0015086">
    <property type="term" value="F:cadmium ion transmembrane transporter activity"/>
    <property type="evidence" value="ECO:0007669"/>
    <property type="project" value="TreeGrafter"/>
</dbReference>
<dbReference type="AlphaFoldDB" id="A0A1F7JLR6"/>
<dbReference type="InterPro" id="IPR002524">
    <property type="entry name" value="Cation_efflux"/>
</dbReference>
<feature type="transmembrane region" description="Helical" evidence="7">
    <location>
        <begin position="81"/>
        <end position="99"/>
    </location>
</feature>
<protein>
    <submittedName>
        <fullName evidence="10">Transporter</fullName>
    </submittedName>
</protein>
<dbReference type="STRING" id="1802074.A3J15_03010"/>
<evidence type="ECO:0000256" key="5">
    <source>
        <dbReference type="ARBA" id="ARBA00022989"/>
    </source>
</evidence>
<dbReference type="EMBL" id="MGAY01000034">
    <property type="protein sequence ID" value="OGK56517.1"/>
    <property type="molecule type" value="Genomic_DNA"/>
</dbReference>
<evidence type="ECO:0000313" key="11">
    <source>
        <dbReference type="Proteomes" id="UP000176376"/>
    </source>
</evidence>
<accession>A0A1F7JLR6</accession>
<feature type="transmembrane region" description="Helical" evidence="7">
    <location>
        <begin position="151"/>
        <end position="173"/>
    </location>
</feature>
<feature type="transmembrane region" description="Helical" evidence="7">
    <location>
        <begin position="9"/>
        <end position="31"/>
    </location>
</feature>
<dbReference type="InterPro" id="IPR027470">
    <property type="entry name" value="Cation_efflux_CTD"/>
</dbReference>
<name>A0A1F7JLR6_9BACT</name>
<dbReference type="Pfam" id="PF16916">
    <property type="entry name" value="ZT_dimer"/>
    <property type="match status" value="1"/>
</dbReference>
<keyword evidence="5 7" id="KW-1133">Transmembrane helix</keyword>
<feature type="transmembrane region" description="Helical" evidence="7">
    <location>
        <begin position="111"/>
        <end position="130"/>
    </location>
</feature>
<dbReference type="SUPFAM" id="SSF160240">
    <property type="entry name" value="Cation efflux protein cytoplasmic domain-like"/>
    <property type="match status" value="1"/>
</dbReference>
<keyword evidence="4 7" id="KW-0812">Transmembrane</keyword>
<comment type="similarity">
    <text evidence="2">Belongs to the cation diffusion facilitator (CDF) transporter (TC 2.A.4) family.</text>
</comment>
<dbReference type="Gene3D" id="1.20.1510.10">
    <property type="entry name" value="Cation efflux protein transmembrane domain"/>
    <property type="match status" value="1"/>
</dbReference>
<feature type="transmembrane region" description="Helical" evidence="7">
    <location>
        <begin position="179"/>
        <end position="196"/>
    </location>
</feature>
<dbReference type="InterPro" id="IPR036837">
    <property type="entry name" value="Cation_efflux_CTD_sf"/>
</dbReference>
<keyword evidence="3" id="KW-0813">Transport</keyword>
<dbReference type="NCBIfam" id="TIGR01297">
    <property type="entry name" value="CDF"/>
    <property type="match status" value="1"/>
</dbReference>
<comment type="caution">
    <text evidence="10">The sequence shown here is derived from an EMBL/GenBank/DDBJ whole genome shotgun (WGS) entry which is preliminary data.</text>
</comment>
<dbReference type="Pfam" id="PF01545">
    <property type="entry name" value="Cation_efflux"/>
    <property type="match status" value="1"/>
</dbReference>
<dbReference type="GO" id="GO:0006882">
    <property type="term" value="P:intracellular zinc ion homeostasis"/>
    <property type="evidence" value="ECO:0007669"/>
    <property type="project" value="TreeGrafter"/>
</dbReference>
<keyword evidence="6 7" id="KW-0472">Membrane</keyword>
<dbReference type="SUPFAM" id="SSF161111">
    <property type="entry name" value="Cation efflux protein transmembrane domain-like"/>
    <property type="match status" value="1"/>
</dbReference>
<feature type="transmembrane region" description="Helical" evidence="7">
    <location>
        <begin position="43"/>
        <end position="60"/>
    </location>
</feature>
<evidence type="ECO:0000256" key="1">
    <source>
        <dbReference type="ARBA" id="ARBA00004141"/>
    </source>
</evidence>
<evidence type="ECO:0000256" key="6">
    <source>
        <dbReference type="ARBA" id="ARBA00023136"/>
    </source>
</evidence>
<dbReference type="GO" id="GO:0015341">
    <property type="term" value="F:zinc efflux antiporter activity"/>
    <property type="evidence" value="ECO:0007669"/>
    <property type="project" value="TreeGrafter"/>
</dbReference>
<reference evidence="10 11" key="1">
    <citation type="journal article" date="2016" name="Nat. Commun.">
        <title>Thousands of microbial genomes shed light on interconnected biogeochemical processes in an aquifer system.</title>
        <authorList>
            <person name="Anantharaman K."/>
            <person name="Brown C.T."/>
            <person name="Hug L.A."/>
            <person name="Sharon I."/>
            <person name="Castelle C.J."/>
            <person name="Probst A.J."/>
            <person name="Thomas B.C."/>
            <person name="Singh A."/>
            <person name="Wilkins M.J."/>
            <person name="Karaoz U."/>
            <person name="Brodie E.L."/>
            <person name="Williams K.H."/>
            <person name="Hubbard S.S."/>
            <person name="Banfield J.F."/>
        </authorList>
    </citation>
    <scope>NUCLEOTIDE SEQUENCE [LARGE SCALE GENOMIC DNA]</scope>
</reference>
<gene>
    <name evidence="10" type="ORF">A3J15_03010</name>
</gene>
<dbReference type="PANTHER" id="PTHR43840:SF15">
    <property type="entry name" value="MITOCHONDRIAL METAL TRANSPORTER 1-RELATED"/>
    <property type="match status" value="1"/>
</dbReference>
<evidence type="ECO:0000256" key="2">
    <source>
        <dbReference type="ARBA" id="ARBA00008114"/>
    </source>
</evidence>
<dbReference type="InterPro" id="IPR050291">
    <property type="entry name" value="CDF_Transporter"/>
</dbReference>
<dbReference type="GO" id="GO:0005886">
    <property type="term" value="C:plasma membrane"/>
    <property type="evidence" value="ECO:0007669"/>
    <property type="project" value="TreeGrafter"/>
</dbReference>